<dbReference type="PIRSF" id="PIRSF019254">
    <property type="entry name" value="CFP29"/>
    <property type="match status" value="1"/>
</dbReference>
<dbReference type="PANTHER" id="PTHR37165">
    <property type="entry name" value="PEPTIDASE U56 FAMILY"/>
    <property type="match status" value="1"/>
</dbReference>
<dbReference type="InterPro" id="IPR051429">
    <property type="entry name" value="Encapsulin_nc"/>
</dbReference>
<dbReference type="AlphaFoldDB" id="A0A1Y1RTG8"/>
<dbReference type="PANTHER" id="PTHR37165:SF1">
    <property type="entry name" value="TYPE 1 ENCAPSULIN SHELL PROTEIN"/>
    <property type="match status" value="1"/>
</dbReference>
<reference evidence="4 5" key="1">
    <citation type="submission" date="2017-03" db="EMBL/GenBank/DDBJ databases">
        <title>Draft Genome sequence of Marispirochaeta sp. strain JC444.</title>
        <authorList>
            <person name="Shivani Y."/>
            <person name="Subhash Y."/>
            <person name="Sasikala C."/>
            <person name="Ramana C."/>
        </authorList>
    </citation>
    <scope>NUCLEOTIDE SEQUENCE [LARGE SCALE GENOMIC DNA]</scope>
    <source>
        <strain evidence="4 5">JC444</strain>
    </source>
</reference>
<dbReference type="NCBIfam" id="NF041155">
    <property type="entry name" value="encap_f1"/>
    <property type="match status" value="1"/>
</dbReference>
<dbReference type="Proteomes" id="UP000192343">
    <property type="component" value="Unassembled WGS sequence"/>
</dbReference>
<name>A0A1Y1RTG8_9SPIO</name>
<comment type="similarity">
    <text evidence="2">Belongs to the encapsulin family. Family 1 subfamily.</text>
</comment>
<gene>
    <name evidence="4" type="ORF">B4O97_17635</name>
</gene>
<organism evidence="4 5">
    <name type="scientific">Marispirochaeta aestuarii</name>
    <dbReference type="NCBI Taxonomy" id="1963862"/>
    <lineage>
        <taxon>Bacteria</taxon>
        <taxon>Pseudomonadati</taxon>
        <taxon>Spirochaetota</taxon>
        <taxon>Spirochaetia</taxon>
        <taxon>Spirochaetales</taxon>
        <taxon>Spirochaetaceae</taxon>
        <taxon>Marispirochaeta</taxon>
    </lineage>
</organism>
<dbReference type="Gene3D" id="3.30.2400.30">
    <property type="match status" value="1"/>
</dbReference>
<dbReference type="GO" id="GO:0140737">
    <property type="term" value="C:encapsulin nanocompartment"/>
    <property type="evidence" value="ECO:0007669"/>
    <property type="project" value="UniProtKB-SubCell"/>
</dbReference>
<dbReference type="Gene3D" id="3.30.2320.10">
    <property type="entry name" value="hypothetical protein PF0899 domain"/>
    <property type="match status" value="1"/>
</dbReference>
<evidence type="ECO:0000256" key="2">
    <source>
        <dbReference type="ARBA" id="ARBA00033743"/>
    </source>
</evidence>
<dbReference type="Pfam" id="PF04454">
    <property type="entry name" value="Linocin_M18"/>
    <property type="match status" value="1"/>
</dbReference>
<dbReference type="RefSeq" id="WP_083052836.1">
    <property type="nucleotide sequence ID" value="NZ_CAXXQO010000003.1"/>
</dbReference>
<keyword evidence="5" id="KW-1185">Reference proteome</keyword>
<accession>A0A1Y1RTG8</accession>
<dbReference type="OrthoDB" id="2922at2"/>
<comment type="caution">
    <text evidence="4">The sequence shown here is derived from an EMBL/GenBank/DDBJ whole genome shotgun (WGS) entry which is preliminary data.</text>
</comment>
<evidence type="ECO:0000256" key="3">
    <source>
        <dbReference type="ARBA" id="ARBA00033787"/>
    </source>
</evidence>
<dbReference type="STRING" id="1963862.B4O97_17635"/>
<evidence type="ECO:0000256" key="1">
    <source>
        <dbReference type="ARBA" id="ARBA00033738"/>
    </source>
</evidence>
<evidence type="ECO:0000313" key="5">
    <source>
        <dbReference type="Proteomes" id="UP000192343"/>
    </source>
</evidence>
<dbReference type="InterPro" id="IPR007544">
    <property type="entry name" value="ENCAP"/>
</dbReference>
<proteinExistence type="inferred from homology"/>
<dbReference type="EMBL" id="MWQY01000028">
    <property type="protein sequence ID" value="ORC30726.1"/>
    <property type="molecule type" value="Genomic_DNA"/>
</dbReference>
<comment type="subcellular location">
    <subcellularLocation>
        <location evidence="1">Encapsulin nanocompartment</location>
    </subcellularLocation>
</comment>
<keyword evidence="3" id="KW-1284">Encapsulin nanocompartment</keyword>
<protein>
    <submittedName>
        <fullName evidence="4">Bacteriocin</fullName>
    </submittedName>
</protein>
<sequence length="265" mass="28692">MSILKRSLAPITDAAWEEIDTLARETLTANLSARRFVDVSGPHGLSFTSVDLGRLELVQDSKDGDLGYGTYKVQPLVEARIGFTLNIWELDNIERGARDIEMDSLVAAAAKMAAFEENAIYNGLKAGGITGLKEAASGETVPIKMNNDSVIDSLAEAQERMQAAGVEGGADLIVSPDLWKFLNRVSPGGSLKKLVERQIEGSVIRSEQLDGALLYANRGGDAELILGQDISVGYHNHTARDVSLFFTESFTFRILTPEALVCFSL</sequence>
<evidence type="ECO:0000313" key="4">
    <source>
        <dbReference type="EMBL" id="ORC30726.1"/>
    </source>
</evidence>